<dbReference type="InterPro" id="IPR050401">
    <property type="entry name" value="Cyclic_nucleotide_synthase"/>
</dbReference>
<dbReference type="GO" id="GO:0001653">
    <property type="term" value="F:peptide receptor activity"/>
    <property type="evidence" value="ECO:0007669"/>
    <property type="project" value="TreeGrafter"/>
</dbReference>
<accession>A0A835Y230</accession>
<feature type="compositionally biased region" description="Gly residues" evidence="8">
    <location>
        <begin position="1953"/>
        <end position="1967"/>
    </location>
</feature>
<evidence type="ECO:0000313" key="11">
    <source>
        <dbReference type="Proteomes" id="UP000612055"/>
    </source>
</evidence>
<evidence type="ECO:0000256" key="2">
    <source>
        <dbReference type="ARBA" id="ARBA00022692"/>
    </source>
</evidence>
<protein>
    <recommendedName>
        <fullName evidence="9">Guanylate cyclase domain-containing protein</fullName>
    </recommendedName>
</protein>
<feature type="compositionally biased region" description="Gly residues" evidence="8">
    <location>
        <begin position="916"/>
        <end position="928"/>
    </location>
</feature>
<dbReference type="SUPFAM" id="SSF55073">
    <property type="entry name" value="Nucleotide cyclase"/>
    <property type="match status" value="1"/>
</dbReference>
<comment type="similarity">
    <text evidence="7">Belongs to the adenylyl cyclase class-4/guanylyl cyclase family.</text>
</comment>
<feature type="compositionally biased region" description="Gly residues" evidence="8">
    <location>
        <begin position="733"/>
        <end position="746"/>
    </location>
</feature>
<keyword evidence="6 7" id="KW-0456">Lyase</keyword>
<dbReference type="GO" id="GO:0005886">
    <property type="term" value="C:plasma membrane"/>
    <property type="evidence" value="ECO:0007669"/>
    <property type="project" value="TreeGrafter"/>
</dbReference>
<feature type="region of interest" description="Disordered" evidence="8">
    <location>
        <begin position="271"/>
        <end position="312"/>
    </location>
</feature>
<feature type="region of interest" description="Disordered" evidence="8">
    <location>
        <begin position="1484"/>
        <end position="1516"/>
    </location>
</feature>
<reference evidence="10" key="1">
    <citation type="journal article" date="2020" name="bioRxiv">
        <title>Comparative genomics of Chlamydomonas.</title>
        <authorList>
            <person name="Craig R.J."/>
            <person name="Hasan A.R."/>
            <person name="Ness R.W."/>
            <person name="Keightley P.D."/>
        </authorList>
    </citation>
    <scope>NUCLEOTIDE SEQUENCE</scope>
    <source>
        <strain evidence="10">CCAP 11/70</strain>
    </source>
</reference>
<evidence type="ECO:0000313" key="10">
    <source>
        <dbReference type="EMBL" id="KAG2492666.1"/>
    </source>
</evidence>
<feature type="compositionally biased region" description="Pro residues" evidence="8">
    <location>
        <begin position="773"/>
        <end position="800"/>
    </location>
</feature>
<feature type="region of interest" description="Disordered" evidence="8">
    <location>
        <begin position="1023"/>
        <end position="1102"/>
    </location>
</feature>
<feature type="region of interest" description="Disordered" evidence="8">
    <location>
        <begin position="1645"/>
        <end position="1672"/>
    </location>
</feature>
<feature type="compositionally biased region" description="Gly residues" evidence="8">
    <location>
        <begin position="1806"/>
        <end position="1815"/>
    </location>
</feature>
<dbReference type="GO" id="GO:0004383">
    <property type="term" value="F:guanylate cyclase activity"/>
    <property type="evidence" value="ECO:0007669"/>
    <property type="project" value="TreeGrafter"/>
</dbReference>
<dbReference type="OrthoDB" id="547134at2759"/>
<feature type="compositionally biased region" description="Low complexity" evidence="8">
    <location>
        <begin position="1738"/>
        <end position="1747"/>
    </location>
</feature>
<evidence type="ECO:0000256" key="4">
    <source>
        <dbReference type="ARBA" id="ARBA00022989"/>
    </source>
</evidence>
<keyword evidence="2" id="KW-0812">Transmembrane</keyword>
<feature type="region of interest" description="Disordered" evidence="8">
    <location>
        <begin position="1583"/>
        <end position="1607"/>
    </location>
</feature>
<feature type="compositionally biased region" description="Polar residues" evidence="8">
    <location>
        <begin position="1685"/>
        <end position="1708"/>
    </location>
</feature>
<feature type="domain" description="Guanylate cyclase" evidence="9">
    <location>
        <begin position="1999"/>
        <end position="2140"/>
    </location>
</feature>
<feature type="region of interest" description="Disordered" evidence="8">
    <location>
        <begin position="828"/>
        <end position="854"/>
    </location>
</feature>
<dbReference type="SMART" id="SM00044">
    <property type="entry name" value="CYCc"/>
    <property type="match status" value="1"/>
</dbReference>
<feature type="region of interest" description="Disordered" evidence="8">
    <location>
        <begin position="916"/>
        <end position="1008"/>
    </location>
</feature>
<proteinExistence type="inferred from homology"/>
<dbReference type="EMBL" id="JAEHOE010000043">
    <property type="protein sequence ID" value="KAG2492666.1"/>
    <property type="molecule type" value="Genomic_DNA"/>
</dbReference>
<feature type="compositionally biased region" description="Gly residues" evidence="8">
    <location>
        <begin position="476"/>
        <end position="486"/>
    </location>
</feature>
<dbReference type="Proteomes" id="UP000612055">
    <property type="component" value="Unassembled WGS sequence"/>
</dbReference>
<evidence type="ECO:0000256" key="6">
    <source>
        <dbReference type="ARBA" id="ARBA00023239"/>
    </source>
</evidence>
<dbReference type="GO" id="GO:0035556">
    <property type="term" value="P:intracellular signal transduction"/>
    <property type="evidence" value="ECO:0007669"/>
    <property type="project" value="InterPro"/>
</dbReference>
<keyword evidence="11" id="KW-1185">Reference proteome</keyword>
<evidence type="ECO:0000256" key="5">
    <source>
        <dbReference type="ARBA" id="ARBA00023136"/>
    </source>
</evidence>
<sequence length="2204" mass="217786">MAAVLVIEAAPRRGRRDGPSLLSCFRPSRTVPAAYRLTVDLGDKHADIQSAYKAALCSALADEASGLRALLDAAAALASRGQPLATQALGLQLCVGGRSFASVRVCGGLYQEAPDAKPRPAAVLCHSPTRPAPPPRPPSPLQRTLLPPDATARADRTAAAAAPELMQAGLRHSPSPSSMRCRTSADRRSPAAAAAAAACPPPAGSPAAAVLAVGGAQCCVTACEFPLAPGLEGRVLYQNPCSVAFYSDLTGRPLGPALLAALLGGRAQGGGAASSRAGGRGGGVSGLGGADTSRSRSLLGDSKGGQRRLLSGAPDAASPFATAAAVAAASAVPGGDGGCGDLDCRTGVPGSYDDVAEARLVEMLAALHRGEQYEIVVAVPASMTYLAAPPPSAAVANASQAQSGGGGGGDGSGLRRRHHSTAGAAHSGYAGDVRGRFRSNTRSRSRPDSTDRALLEALLSEGGGQQGAVRNRWCRRGGGGGGGGGEAAVHRAAAYRSHSTSIPLPFLRCPPAPAAEEEDSPLLPPPVPPHHHPSRQPPHEEEAEPARVRARLSHSSSPFCDGAVPIHPIPPSAQAPEVPEGSGAGGTGASLVSGPRGVPGGAGGSGGLGGGFKGSGGALACSALVGSSAAVGSAGGGGGLLASGGSGLPIPCGLGLIELSSITQGSDGGSGVLPTPPVVLRGALVRRVTAGGTPEPPTEEEAAAALPAALGAADLPPRPPPLQLLAYGFVSSGGSGRDSTDGGGSDGAFARRSMPQPSGMLPPPMPWTASAGVPPPALPKSVAPPPPSLPPPPPPPPPTPGSCRGGASESLQKLMSNALAASTQRRVAALRRSNSQTSLPPSSRPGSGAAAMPRTDGGLAAAAVAAAARGQTVWDTAPCTPLGVAAGPGGAARQDAVSDTAAGAAAAAVAVAAISGPGGSGSGLGRSGLAGSWGDSRGPTPPAPSPCRGGGARQGSRSLDLGRTASGPPPSGASPPPISSSPPPPPPQGPDLPMLPLELPAPPLPLPPLPPVARSLRWTSQAPAAAQASGEPCMSLPVPPHLNGATGPGLARSRSPARSLSVTDRRPRDAPVRCAASVGGGTAAGGAADGAGERSSNSGGTWDALTSAATSAACTASGASAPSVLSTAASLPLPASPQPSLGPGGPMWACWGPYGGQRSGGCARAPALGTILDDEQRSANLPLPDPDATDAAVDVTGLTATAFAAVAAAAVAGPHGSGDTRRAPPPSLPAASGGLEPAGPVAAAAAALAGGGSGSGGAAGFGSTVISGSPAELSAHLLFGPLPSLSSHGHVRHSQTLHPPAPAAVGSPFANGRTTATPDATSGPASASALASVIVPSALAAAQETGGPAPPSGVVLIGGGACSSGAAGSPSGGLLGSNSGGGRLRGLPRNRLSEVIAAATGPQRCASAHLPPAPAGPLAAAVPLAAAASSGGGTQCGSQARRPSMDVATAGATAACRHPMTSRAGARVEEEEADEDILMSGLALTGSSHHDGASRTHASHEPDPDADPYGLRTSIASMTNGFGHQHVRSLVPDVSTSAAAQPTPAGSGGLLSPLRGAPQDRSETASQLPYGAAHSKQLYGSCMDLAVPPPPNSNVDDASPAGGGAACSSSAAIYVRPHTSTGSYLHMSYSPSCSASGATGPVPYRASPVTTALPPPPRSARPSTSRRRLVNTSDRLRLLVSSLSQIQTQQAQHTLPQHGSTRSSQHGGQVTPRVISTRAASAVTVRWDCGGDPPTPSAPSGASPNAADRPDPGSVLDPGSMLDPNSILESALLSTAGTGPVPGLSEGGGRGEGQGLCHGRSSFLGLGEGGGGGASARGRGPTPGNTADSTQLEPQPPASPPGAPLQTPPPPALRRRWHKIHVVRSATGTDGAGVEREGWSSVSHPQVLTLTVTQIDVTEQVEAQARLTRLLEQEHKVLEAIFPRHVIEHLTLHQLRAAAAALGAEGGDATADGAGGRGVSGGDGDGGDGGDSGSLLAAFRPGGSAEAFADLATWHPGVTILFADIVGFTSMCHAATPLTVMAFLNQLYSRFDAMIDIYKVYKVETIGDCYMVAGGLVAYDDDGYKSVISGSEDALHAVRAMEFAKAMLRASRGVRMPHTGEPVQLRIGLHSGPVTSGVVGASMPRFCLFGDTVNTASRMESTCRPGCIHVSEATRQRLPSEAWTDLGMTEVKGKGGMRTFEWAGDGDAPYGDGEQLQRVMGVYL</sequence>
<feature type="compositionally biased region" description="Basic and acidic residues" evidence="8">
    <location>
        <begin position="537"/>
        <end position="547"/>
    </location>
</feature>
<feature type="compositionally biased region" description="Gly residues" evidence="8">
    <location>
        <begin position="1078"/>
        <end position="1089"/>
    </location>
</feature>
<keyword evidence="4" id="KW-1133">Transmembrane helix</keyword>
<dbReference type="PANTHER" id="PTHR11920">
    <property type="entry name" value="GUANYLYL CYCLASE"/>
    <property type="match status" value="1"/>
</dbReference>
<feature type="region of interest" description="Disordered" evidence="8">
    <location>
        <begin position="1429"/>
        <end position="1453"/>
    </location>
</feature>
<feature type="compositionally biased region" description="Gly residues" evidence="8">
    <location>
        <begin position="403"/>
        <end position="412"/>
    </location>
</feature>
<feature type="region of interest" description="Disordered" evidence="8">
    <location>
        <begin position="1777"/>
        <end position="1852"/>
    </location>
</feature>
<feature type="region of interest" description="Disordered" evidence="8">
    <location>
        <begin position="396"/>
        <end position="451"/>
    </location>
</feature>
<feature type="compositionally biased region" description="Pro residues" evidence="8">
    <location>
        <begin position="1834"/>
        <end position="1852"/>
    </location>
</feature>
<feature type="compositionally biased region" description="Gly residues" evidence="8">
    <location>
        <begin position="1785"/>
        <end position="1796"/>
    </location>
</feature>
<feature type="region of interest" description="Disordered" evidence="8">
    <location>
        <begin position="1685"/>
        <end position="1712"/>
    </location>
</feature>
<dbReference type="GO" id="GO:0007168">
    <property type="term" value="P:receptor guanylyl cyclase signaling pathway"/>
    <property type="evidence" value="ECO:0007669"/>
    <property type="project" value="TreeGrafter"/>
</dbReference>
<feature type="region of interest" description="Disordered" evidence="8">
    <location>
        <begin position="1946"/>
        <end position="1967"/>
    </location>
</feature>
<feature type="compositionally biased region" description="Pro residues" evidence="8">
    <location>
        <begin position="130"/>
        <end position="140"/>
    </location>
</feature>
<name>A0A835Y230_9CHLO</name>
<dbReference type="InterPro" id="IPR018297">
    <property type="entry name" value="A/G_cyclase_CS"/>
</dbReference>
<dbReference type="Gene3D" id="3.30.70.1230">
    <property type="entry name" value="Nucleotide cyclase"/>
    <property type="match status" value="1"/>
</dbReference>
<feature type="compositionally biased region" description="Pro residues" evidence="8">
    <location>
        <begin position="967"/>
        <end position="990"/>
    </location>
</feature>
<feature type="region of interest" description="Disordered" evidence="8">
    <location>
        <begin position="733"/>
        <end position="808"/>
    </location>
</feature>
<feature type="region of interest" description="Disordered" evidence="8">
    <location>
        <begin position="127"/>
        <end position="146"/>
    </location>
</feature>
<organism evidence="10 11">
    <name type="scientific">Edaphochlamys debaryana</name>
    <dbReference type="NCBI Taxonomy" id="47281"/>
    <lineage>
        <taxon>Eukaryota</taxon>
        <taxon>Viridiplantae</taxon>
        <taxon>Chlorophyta</taxon>
        <taxon>core chlorophytes</taxon>
        <taxon>Chlorophyceae</taxon>
        <taxon>CS clade</taxon>
        <taxon>Chlamydomonadales</taxon>
        <taxon>Chlamydomonadales incertae sedis</taxon>
        <taxon>Edaphochlamys</taxon>
    </lineage>
</organism>
<comment type="subcellular location">
    <subcellularLocation>
        <location evidence="1">Membrane</location>
    </subcellularLocation>
</comment>
<gene>
    <name evidence="10" type="ORF">HYH03_009081</name>
</gene>
<feature type="compositionally biased region" description="Polar residues" evidence="8">
    <location>
        <begin position="1312"/>
        <end position="1323"/>
    </location>
</feature>
<feature type="compositionally biased region" description="Low complexity" evidence="8">
    <location>
        <begin position="1050"/>
        <end position="1061"/>
    </location>
</feature>
<feature type="region of interest" description="Disordered" evidence="8">
    <location>
        <begin position="1534"/>
        <end position="1568"/>
    </location>
</feature>
<dbReference type="PANTHER" id="PTHR11920:SF335">
    <property type="entry name" value="GUANYLATE CYCLASE"/>
    <property type="match status" value="1"/>
</dbReference>
<evidence type="ECO:0000256" key="7">
    <source>
        <dbReference type="RuleBase" id="RU000405"/>
    </source>
</evidence>
<dbReference type="PROSITE" id="PS50125">
    <property type="entry name" value="GUANYLATE_CYCLASE_2"/>
    <property type="match status" value="1"/>
</dbReference>
<keyword evidence="5" id="KW-0472">Membrane</keyword>
<dbReference type="InterPro" id="IPR001054">
    <property type="entry name" value="A/G_cyclase"/>
</dbReference>
<comment type="caution">
    <text evidence="10">The sequence shown here is derived from an EMBL/GenBank/DDBJ whole genome shotgun (WGS) entry which is preliminary data.</text>
</comment>
<evidence type="ECO:0000256" key="8">
    <source>
        <dbReference type="SAM" id="MobiDB-lite"/>
    </source>
</evidence>
<dbReference type="Pfam" id="PF00211">
    <property type="entry name" value="Guanylate_cyc"/>
    <property type="match status" value="1"/>
</dbReference>
<feature type="compositionally biased region" description="Gly residues" evidence="8">
    <location>
        <begin position="271"/>
        <end position="289"/>
    </location>
</feature>
<evidence type="ECO:0000256" key="1">
    <source>
        <dbReference type="ARBA" id="ARBA00004370"/>
    </source>
</evidence>
<feature type="compositionally biased region" description="Polar residues" evidence="8">
    <location>
        <begin position="832"/>
        <end position="845"/>
    </location>
</feature>
<feature type="region of interest" description="Disordered" evidence="8">
    <location>
        <begin position="507"/>
        <end position="598"/>
    </location>
</feature>
<feature type="region of interest" description="Disordered" evidence="8">
    <location>
        <begin position="465"/>
        <end position="487"/>
    </location>
</feature>
<dbReference type="PROSITE" id="PS00452">
    <property type="entry name" value="GUANYLATE_CYCLASE_1"/>
    <property type="match status" value="1"/>
</dbReference>
<feature type="compositionally biased region" description="Basic and acidic residues" evidence="8">
    <location>
        <begin position="1488"/>
        <end position="1503"/>
    </location>
</feature>
<evidence type="ECO:0000256" key="3">
    <source>
        <dbReference type="ARBA" id="ARBA00022741"/>
    </source>
</evidence>
<feature type="region of interest" description="Disordered" evidence="8">
    <location>
        <begin position="1213"/>
        <end position="1235"/>
    </location>
</feature>
<feature type="compositionally biased region" description="Pro residues" evidence="8">
    <location>
        <begin position="999"/>
        <end position="1008"/>
    </location>
</feature>
<dbReference type="GO" id="GO:0000166">
    <property type="term" value="F:nucleotide binding"/>
    <property type="evidence" value="ECO:0007669"/>
    <property type="project" value="UniProtKB-KW"/>
</dbReference>
<dbReference type="GO" id="GO:0004016">
    <property type="term" value="F:adenylate cyclase activity"/>
    <property type="evidence" value="ECO:0007669"/>
    <property type="project" value="TreeGrafter"/>
</dbReference>
<dbReference type="InterPro" id="IPR029787">
    <property type="entry name" value="Nucleotide_cyclase"/>
</dbReference>
<feature type="region of interest" description="Disordered" evidence="8">
    <location>
        <begin position="1300"/>
        <end position="1323"/>
    </location>
</feature>
<feature type="region of interest" description="Disordered" evidence="8">
    <location>
        <begin position="1726"/>
        <end position="1764"/>
    </location>
</feature>
<keyword evidence="3" id="KW-0547">Nucleotide-binding</keyword>
<evidence type="ECO:0000259" key="9">
    <source>
        <dbReference type="PROSITE" id="PS50125"/>
    </source>
</evidence>
<dbReference type="CDD" id="cd07302">
    <property type="entry name" value="CHD"/>
    <property type="match status" value="1"/>
</dbReference>